<evidence type="ECO:0000256" key="1">
    <source>
        <dbReference type="SAM" id="SignalP"/>
    </source>
</evidence>
<organism evidence="2 3">
    <name type="scientific">Colletotrichum spaethianum</name>
    <dbReference type="NCBI Taxonomy" id="700344"/>
    <lineage>
        <taxon>Eukaryota</taxon>
        <taxon>Fungi</taxon>
        <taxon>Dikarya</taxon>
        <taxon>Ascomycota</taxon>
        <taxon>Pezizomycotina</taxon>
        <taxon>Sordariomycetes</taxon>
        <taxon>Hypocreomycetidae</taxon>
        <taxon>Glomerellales</taxon>
        <taxon>Glomerellaceae</taxon>
        <taxon>Colletotrichum</taxon>
        <taxon>Colletotrichum spaethianum species complex</taxon>
    </lineage>
</organism>
<evidence type="ECO:0000313" key="3">
    <source>
        <dbReference type="Proteomes" id="UP001055115"/>
    </source>
</evidence>
<accession>A0AA37UPV8</accession>
<reference evidence="2 3" key="1">
    <citation type="submission" date="2022-03" db="EMBL/GenBank/DDBJ databases">
        <title>Genome data of Colletotrichum spp.</title>
        <authorList>
            <person name="Utami Y.D."/>
            <person name="Hiruma K."/>
        </authorList>
    </citation>
    <scope>NUCLEOTIDE SEQUENCE [LARGE SCALE GENOMIC DNA]</scope>
    <source>
        <strain evidence="2 3">MAFF 239500</strain>
    </source>
</reference>
<keyword evidence="1" id="KW-0732">Signal</keyword>
<dbReference type="EMBL" id="BQXU01000020">
    <property type="protein sequence ID" value="GKT47747.1"/>
    <property type="molecule type" value="Genomic_DNA"/>
</dbReference>
<name>A0AA37UPV8_9PEZI</name>
<comment type="caution">
    <text evidence="2">The sequence shown here is derived from an EMBL/GenBank/DDBJ whole genome shotgun (WGS) entry which is preliminary data.</text>
</comment>
<feature type="chain" id="PRO_5041221286" description="Cell wall protein" evidence="1">
    <location>
        <begin position="17"/>
        <end position="190"/>
    </location>
</feature>
<keyword evidence="3" id="KW-1185">Reference proteome</keyword>
<protein>
    <recommendedName>
        <fullName evidence="4">Cell wall protein</fullName>
    </recommendedName>
</protein>
<evidence type="ECO:0000313" key="2">
    <source>
        <dbReference type="EMBL" id="GKT47747.1"/>
    </source>
</evidence>
<dbReference type="GeneID" id="73328730"/>
<evidence type="ECO:0008006" key="4">
    <source>
        <dbReference type="Google" id="ProtNLM"/>
    </source>
</evidence>
<dbReference type="AlphaFoldDB" id="A0AA37UPV8"/>
<sequence>MKAYAVVLSLATLAVAQMNGGGAQPVPPPAPAAGDTPACAEAKILAGGIALNIQVQQQEVNGLNAVMQALSANPINPQQFQTAKSNLLSFVSDGIQIRQANQLIAPTGNGATAGLAVVANAQLSELEKVAGLTGNPQQDNPVTQSLMMDFTGGIKKNMENQQAVSISTLSVSERRQLTFHRLLLAAKEHK</sequence>
<feature type="signal peptide" evidence="1">
    <location>
        <begin position="1"/>
        <end position="16"/>
    </location>
</feature>
<gene>
    <name evidence="2" type="ORF">ColSpa_07928</name>
</gene>
<dbReference type="RefSeq" id="XP_049130097.1">
    <property type="nucleotide sequence ID" value="XM_049274140.1"/>
</dbReference>
<dbReference type="Proteomes" id="UP001055115">
    <property type="component" value="Unassembled WGS sequence"/>
</dbReference>
<proteinExistence type="predicted"/>